<proteinExistence type="predicted"/>
<dbReference type="Gene3D" id="2.40.30.10">
    <property type="entry name" value="Translation factors"/>
    <property type="match status" value="1"/>
</dbReference>
<evidence type="ECO:0000256" key="1">
    <source>
        <dbReference type="ARBA" id="ARBA00034078"/>
    </source>
</evidence>
<dbReference type="Pfam" id="PF00175">
    <property type="entry name" value="NAD_binding_1"/>
    <property type="match status" value="1"/>
</dbReference>
<dbReference type="InterPro" id="IPR001709">
    <property type="entry name" value="Flavoprot_Pyr_Nucl_cyt_Rdtase"/>
</dbReference>
<dbReference type="Pfam" id="PF00970">
    <property type="entry name" value="FAD_binding_6"/>
    <property type="match status" value="1"/>
</dbReference>
<dbReference type="PRINTS" id="PR00410">
    <property type="entry name" value="PHEHYDRXLASE"/>
</dbReference>
<evidence type="ECO:0000313" key="4">
    <source>
        <dbReference type="Proteomes" id="UP000216779"/>
    </source>
</evidence>
<dbReference type="AlphaFoldDB" id="A0A257TBK6"/>
<evidence type="ECO:0000259" key="2">
    <source>
        <dbReference type="PROSITE" id="PS51384"/>
    </source>
</evidence>
<evidence type="ECO:0000313" key="3">
    <source>
        <dbReference type="EMBL" id="OYV82747.1"/>
    </source>
</evidence>
<dbReference type="Gene3D" id="3.40.50.80">
    <property type="entry name" value="Nucleotide-binding domain of ferredoxin-NADP reductase (FNR) module"/>
    <property type="match status" value="1"/>
</dbReference>
<dbReference type="InterPro" id="IPR001433">
    <property type="entry name" value="OxRdtase_FAD/NAD-bd"/>
</dbReference>
<dbReference type="InterPro" id="IPR017938">
    <property type="entry name" value="Riboflavin_synthase-like_b-brl"/>
</dbReference>
<dbReference type="SUPFAM" id="SSF63380">
    <property type="entry name" value="Riboflavin synthase domain-like"/>
    <property type="match status" value="1"/>
</dbReference>
<dbReference type="PANTHER" id="PTHR47354:SF5">
    <property type="entry name" value="PROTEIN RFBI"/>
    <property type="match status" value="1"/>
</dbReference>
<protein>
    <submittedName>
        <fullName evidence="3">(Fe-S)-binding protein</fullName>
    </submittedName>
</protein>
<dbReference type="GO" id="GO:0016491">
    <property type="term" value="F:oxidoreductase activity"/>
    <property type="evidence" value="ECO:0007669"/>
    <property type="project" value="InterPro"/>
</dbReference>
<dbReference type="PRINTS" id="PR00371">
    <property type="entry name" value="FPNCR"/>
</dbReference>
<dbReference type="PROSITE" id="PS51384">
    <property type="entry name" value="FAD_FR"/>
    <property type="match status" value="1"/>
</dbReference>
<dbReference type="CDD" id="cd06187">
    <property type="entry name" value="O2ase_reductase_like"/>
    <property type="match status" value="1"/>
</dbReference>
<name>A0A257TBK6_9PROT</name>
<gene>
    <name evidence="3" type="ORF">B7Z70_00910</name>
</gene>
<feature type="domain" description="FAD-binding FR-type" evidence="2">
    <location>
        <begin position="35"/>
        <end position="135"/>
    </location>
</feature>
<accession>A0A257TBK6</accession>
<dbReference type="InterPro" id="IPR017927">
    <property type="entry name" value="FAD-bd_FR_type"/>
</dbReference>
<comment type="cofactor">
    <cofactor evidence="1">
        <name>[2Fe-2S] cluster</name>
        <dbReference type="ChEBI" id="CHEBI:190135"/>
    </cofactor>
</comment>
<dbReference type="InterPro" id="IPR039261">
    <property type="entry name" value="FNR_nucleotide-bd"/>
</dbReference>
<dbReference type="PANTHER" id="PTHR47354">
    <property type="entry name" value="NADH OXIDOREDUCTASE HCR"/>
    <property type="match status" value="1"/>
</dbReference>
<comment type="caution">
    <text evidence="3">The sequence shown here is derived from an EMBL/GenBank/DDBJ whole genome shotgun (WGS) entry which is preliminary data.</text>
</comment>
<dbReference type="InterPro" id="IPR008333">
    <property type="entry name" value="Cbr1-like_FAD-bd_dom"/>
</dbReference>
<reference evidence="3 4" key="1">
    <citation type="submission" date="2017-03" db="EMBL/GenBank/DDBJ databases">
        <title>Lifting the veil on microbial sulfur biogeochemistry in mining wastewaters.</title>
        <authorList>
            <person name="Kantor R.S."/>
            <person name="Colenbrander Nelson T."/>
            <person name="Marshall S."/>
            <person name="Bennett D."/>
            <person name="Apte S."/>
            <person name="Camacho D."/>
            <person name="Thomas B.C."/>
            <person name="Warren L.A."/>
            <person name="Banfield J.F."/>
        </authorList>
    </citation>
    <scope>NUCLEOTIDE SEQUENCE [LARGE SCALE GENOMIC DNA]</scope>
    <source>
        <strain evidence="3">21-59-9</strain>
    </source>
</reference>
<sequence length="268" mass="30263">MPLLLSSSERAEHMAILCKLYPRSDMRLRAEVLQDNTWTAKVVHLAPLAWNVMELRLRPERLYPYRAGQYARIAVPGHPEQWRSYSIAIPPTEQGELVFHIRELPGGVFSQWLFQSAQIGDDLQLNGAQGEFFLRQDNKRKLLCIAAGTGLAPIEAIIQESLSLGWESPIHLFYGAKKRDDFYHLEELAALSQRYPHLQVTPTLSDTGDTGWTGARRLLPTVASHGQWKDHEVYLCGSPGMIEAAIDLLLSHEVPHEHIHFDAFAPNG</sequence>
<organism evidence="3 4">
    <name type="scientific">Acidithiobacillus ferrivorans</name>
    <dbReference type="NCBI Taxonomy" id="160808"/>
    <lineage>
        <taxon>Bacteria</taxon>
        <taxon>Pseudomonadati</taxon>
        <taxon>Pseudomonadota</taxon>
        <taxon>Acidithiobacillia</taxon>
        <taxon>Acidithiobacillales</taxon>
        <taxon>Acidithiobacillaceae</taxon>
        <taxon>Acidithiobacillus</taxon>
    </lineage>
</organism>
<dbReference type="SUPFAM" id="SSF52343">
    <property type="entry name" value="Ferredoxin reductase-like, C-terminal NADP-linked domain"/>
    <property type="match status" value="1"/>
</dbReference>
<dbReference type="InterPro" id="IPR050415">
    <property type="entry name" value="MRET"/>
</dbReference>
<dbReference type="EMBL" id="NCBC01000013">
    <property type="protein sequence ID" value="OYV82747.1"/>
    <property type="molecule type" value="Genomic_DNA"/>
</dbReference>
<dbReference type="Proteomes" id="UP000216779">
    <property type="component" value="Unassembled WGS sequence"/>
</dbReference>